<evidence type="ECO:0000313" key="11">
    <source>
        <dbReference type="EMBL" id="RUS86825.1"/>
    </source>
</evidence>
<feature type="region of interest" description="Disordered" evidence="9">
    <location>
        <begin position="291"/>
        <end position="313"/>
    </location>
</feature>
<dbReference type="Gene3D" id="1.10.510.10">
    <property type="entry name" value="Transferase(Phosphotransferase) domain 1"/>
    <property type="match status" value="1"/>
</dbReference>
<evidence type="ECO:0000259" key="10">
    <source>
        <dbReference type="PROSITE" id="PS50011"/>
    </source>
</evidence>
<evidence type="ECO:0000256" key="2">
    <source>
        <dbReference type="ARBA" id="ARBA00012513"/>
    </source>
</evidence>
<dbReference type="PANTHER" id="PTHR43671">
    <property type="entry name" value="SERINE/THREONINE-PROTEIN KINASE NEK"/>
    <property type="match status" value="1"/>
</dbReference>
<dbReference type="InterPro" id="IPR000719">
    <property type="entry name" value="Prot_kinase_dom"/>
</dbReference>
<dbReference type="GO" id="GO:0005524">
    <property type="term" value="F:ATP binding"/>
    <property type="evidence" value="ECO:0007669"/>
    <property type="project" value="UniProtKB-UniRule"/>
</dbReference>
<evidence type="ECO:0000256" key="1">
    <source>
        <dbReference type="ARBA" id="ARBA00010886"/>
    </source>
</evidence>
<gene>
    <name evidence="11" type="ORF">EGW08_005421</name>
</gene>
<reference evidence="11 12" key="1">
    <citation type="submission" date="2019-01" db="EMBL/GenBank/DDBJ databases">
        <title>A draft genome assembly of the solar-powered sea slug Elysia chlorotica.</title>
        <authorList>
            <person name="Cai H."/>
            <person name="Li Q."/>
            <person name="Fang X."/>
            <person name="Li J."/>
            <person name="Curtis N.E."/>
            <person name="Altenburger A."/>
            <person name="Shibata T."/>
            <person name="Feng M."/>
            <person name="Maeda T."/>
            <person name="Schwartz J.A."/>
            <person name="Shigenobu S."/>
            <person name="Lundholm N."/>
            <person name="Nishiyama T."/>
            <person name="Yang H."/>
            <person name="Hasebe M."/>
            <person name="Li S."/>
            <person name="Pierce S.K."/>
            <person name="Wang J."/>
        </authorList>
    </citation>
    <scope>NUCLEOTIDE SEQUENCE [LARGE SCALE GENOMIC DNA]</scope>
    <source>
        <strain evidence="11">EC2010</strain>
        <tissue evidence="11">Whole organism of an adult</tissue>
    </source>
</reference>
<dbReference type="Proteomes" id="UP000271974">
    <property type="component" value="Unassembled WGS sequence"/>
</dbReference>
<keyword evidence="4 7" id="KW-0547">Nucleotide-binding</keyword>
<dbReference type="GO" id="GO:0004674">
    <property type="term" value="F:protein serine/threonine kinase activity"/>
    <property type="evidence" value="ECO:0007669"/>
    <property type="project" value="UniProtKB-KW"/>
</dbReference>
<dbReference type="OrthoDB" id="6135644at2759"/>
<accession>A0A433TZ47</accession>
<keyword evidence="8" id="KW-0723">Serine/threonine-protein kinase</keyword>
<evidence type="ECO:0000256" key="8">
    <source>
        <dbReference type="RuleBase" id="RU000304"/>
    </source>
</evidence>
<dbReference type="AlphaFoldDB" id="A0A433TZ47"/>
<feature type="binding site" evidence="7">
    <location>
        <position position="53"/>
    </location>
    <ligand>
        <name>ATP</name>
        <dbReference type="ChEBI" id="CHEBI:30616"/>
    </ligand>
</feature>
<feature type="domain" description="Protein kinase" evidence="10">
    <location>
        <begin position="23"/>
        <end position="275"/>
    </location>
</feature>
<evidence type="ECO:0000256" key="5">
    <source>
        <dbReference type="ARBA" id="ARBA00022777"/>
    </source>
</evidence>
<dbReference type="PROSITE" id="PS50011">
    <property type="entry name" value="PROTEIN_KINASE_DOM"/>
    <property type="match status" value="1"/>
</dbReference>
<organism evidence="11 12">
    <name type="scientific">Elysia chlorotica</name>
    <name type="common">Eastern emerald elysia</name>
    <name type="synonym">Sea slug</name>
    <dbReference type="NCBI Taxonomy" id="188477"/>
    <lineage>
        <taxon>Eukaryota</taxon>
        <taxon>Metazoa</taxon>
        <taxon>Spiralia</taxon>
        <taxon>Lophotrochozoa</taxon>
        <taxon>Mollusca</taxon>
        <taxon>Gastropoda</taxon>
        <taxon>Heterobranchia</taxon>
        <taxon>Euthyneura</taxon>
        <taxon>Panpulmonata</taxon>
        <taxon>Sacoglossa</taxon>
        <taxon>Placobranchoidea</taxon>
        <taxon>Plakobranchidae</taxon>
        <taxon>Elysia</taxon>
    </lineage>
</organism>
<feature type="compositionally biased region" description="Basic residues" evidence="9">
    <location>
        <begin position="302"/>
        <end position="313"/>
    </location>
</feature>
<comment type="caution">
    <text evidence="11">The sequence shown here is derived from an EMBL/GenBank/DDBJ whole genome shotgun (WGS) entry which is preliminary data.</text>
</comment>
<keyword evidence="12" id="KW-1185">Reference proteome</keyword>
<dbReference type="PROSITE" id="PS00107">
    <property type="entry name" value="PROTEIN_KINASE_ATP"/>
    <property type="match status" value="1"/>
</dbReference>
<dbReference type="SUPFAM" id="SSF56112">
    <property type="entry name" value="Protein kinase-like (PK-like)"/>
    <property type="match status" value="1"/>
</dbReference>
<evidence type="ECO:0000256" key="9">
    <source>
        <dbReference type="SAM" id="MobiDB-lite"/>
    </source>
</evidence>
<dbReference type="EC" id="2.7.11.1" evidence="2"/>
<evidence type="ECO:0000256" key="4">
    <source>
        <dbReference type="ARBA" id="ARBA00022741"/>
    </source>
</evidence>
<dbReference type="EMBL" id="RQTK01000127">
    <property type="protein sequence ID" value="RUS86825.1"/>
    <property type="molecule type" value="Genomic_DNA"/>
</dbReference>
<keyword evidence="5" id="KW-0418">Kinase</keyword>
<sequence length="313" mass="35772">MASDMESDIALHLKADYFDFFDLSIEKIIGSGSTGDVVLAVHNTYPDINRAVKRFSLKEEDLQKRNISLERVKKLFYHEVEMVRDLDHPNIVRRSNGIVCPGYLAIAMDYCPLGTLVDHLKKMTSERIDKFFPGVVAGVEYLHSLRIVHGDIKLQNIFINADNEAVLGDFGVSFKMPENVQGVKSVGSTMGYFAPEVLKKKPSVDPFKCDSYAVGVVLRCLVKRRRPGYTSDYMEEIRSTKMEDKFRYFLERLLCRDPCKRSTMSEVQRSLIEFTPDRYTLELSRKRCLEDISNSSMPQQKKPTHKRSASSSS</sequence>
<evidence type="ECO:0000256" key="6">
    <source>
        <dbReference type="ARBA" id="ARBA00022840"/>
    </source>
</evidence>
<evidence type="ECO:0000313" key="12">
    <source>
        <dbReference type="Proteomes" id="UP000271974"/>
    </source>
</evidence>
<keyword evidence="3" id="KW-0808">Transferase</keyword>
<dbReference type="InterPro" id="IPR017441">
    <property type="entry name" value="Protein_kinase_ATP_BS"/>
</dbReference>
<feature type="compositionally biased region" description="Polar residues" evidence="9">
    <location>
        <begin position="292"/>
        <end position="301"/>
    </location>
</feature>
<proteinExistence type="inferred from homology"/>
<dbReference type="InterPro" id="IPR008271">
    <property type="entry name" value="Ser/Thr_kinase_AS"/>
</dbReference>
<dbReference type="PROSITE" id="PS00108">
    <property type="entry name" value="PROTEIN_KINASE_ST"/>
    <property type="match status" value="1"/>
</dbReference>
<keyword evidence="6 7" id="KW-0067">ATP-binding</keyword>
<evidence type="ECO:0000256" key="7">
    <source>
        <dbReference type="PROSITE-ProRule" id="PRU10141"/>
    </source>
</evidence>
<comment type="similarity">
    <text evidence="1">Belongs to the protein kinase superfamily. NEK Ser/Thr protein kinase family. NIMA subfamily.</text>
</comment>
<name>A0A433TZ47_ELYCH</name>
<evidence type="ECO:0000256" key="3">
    <source>
        <dbReference type="ARBA" id="ARBA00022679"/>
    </source>
</evidence>
<dbReference type="InterPro" id="IPR011009">
    <property type="entry name" value="Kinase-like_dom_sf"/>
</dbReference>
<dbReference type="STRING" id="188477.A0A433TZ47"/>
<dbReference type="InterPro" id="IPR050660">
    <property type="entry name" value="NEK_Ser/Thr_kinase"/>
</dbReference>
<dbReference type="PANTHER" id="PTHR43671:SF13">
    <property type="entry name" value="SERINE_THREONINE-PROTEIN KINASE NEK2"/>
    <property type="match status" value="1"/>
</dbReference>
<dbReference type="Pfam" id="PF00069">
    <property type="entry name" value="Pkinase"/>
    <property type="match status" value="1"/>
</dbReference>
<protein>
    <recommendedName>
        <fullName evidence="2">non-specific serine/threonine protein kinase</fullName>
        <ecNumber evidence="2">2.7.11.1</ecNumber>
    </recommendedName>
</protein>
<dbReference type="SMART" id="SM00220">
    <property type="entry name" value="S_TKc"/>
    <property type="match status" value="1"/>
</dbReference>